<evidence type="ECO:0000313" key="1">
    <source>
        <dbReference type="EMBL" id="KAB5591476.1"/>
    </source>
</evidence>
<dbReference type="Proteomes" id="UP000383932">
    <property type="component" value="Unassembled WGS sequence"/>
</dbReference>
<proteinExistence type="predicted"/>
<comment type="caution">
    <text evidence="1">The sequence shown here is derived from an EMBL/GenBank/DDBJ whole genome shotgun (WGS) entry which is preliminary data.</text>
</comment>
<gene>
    <name evidence="1" type="ORF">CTheo_5080</name>
</gene>
<evidence type="ECO:0000313" key="2">
    <source>
        <dbReference type="Proteomes" id="UP000383932"/>
    </source>
</evidence>
<sequence length="144" mass="16220">MNADRTSAVALEFSASRWKPSREIPRPQPKSTTARLGLFFPPSTDTRPVRQLRHLIDDDLLYLANSIHPSHLSLQTGVVGHVGASREKPIASLILHKDPSHARFFHFVRSRMASCELPSGAHHQLRICKLRFNSSHRNSPFLSP</sequence>
<organism evidence="1 2">
    <name type="scientific">Ceratobasidium theobromae</name>
    <dbReference type="NCBI Taxonomy" id="1582974"/>
    <lineage>
        <taxon>Eukaryota</taxon>
        <taxon>Fungi</taxon>
        <taxon>Dikarya</taxon>
        <taxon>Basidiomycota</taxon>
        <taxon>Agaricomycotina</taxon>
        <taxon>Agaricomycetes</taxon>
        <taxon>Cantharellales</taxon>
        <taxon>Ceratobasidiaceae</taxon>
        <taxon>Ceratobasidium</taxon>
    </lineage>
</organism>
<dbReference type="EMBL" id="SSOP01000103">
    <property type="protein sequence ID" value="KAB5591476.1"/>
    <property type="molecule type" value="Genomic_DNA"/>
</dbReference>
<keyword evidence="2" id="KW-1185">Reference proteome</keyword>
<name>A0A5N5QJ39_9AGAM</name>
<accession>A0A5N5QJ39</accession>
<dbReference type="AlphaFoldDB" id="A0A5N5QJ39"/>
<protein>
    <submittedName>
        <fullName evidence="1">Uncharacterized protein</fullName>
    </submittedName>
</protein>
<reference evidence="1 2" key="1">
    <citation type="journal article" date="2019" name="Fungal Biol. Biotechnol.">
        <title>Draft genome sequence of fastidious pathogen Ceratobasidium theobromae, which causes vascular-streak dieback in Theobroma cacao.</title>
        <authorList>
            <person name="Ali S.S."/>
            <person name="Asman A."/>
            <person name="Shao J."/>
            <person name="Firmansyah A.P."/>
            <person name="Susilo A.W."/>
            <person name="Rosmana A."/>
            <person name="McMahon P."/>
            <person name="Junaid M."/>
            <person name="Guest D."/>
            <person name="Kheng T.Y."/>
            <person name="Meinhardt L.W."/>
            <person name="Bailey B.A."/>
        </authorList>
    </citation>
    <scope>NUCLEOTIDE SEQUENCE [LARGE SCALE GENOMIC DNA]</scope>
    <source>
        <strain evidence="1 2">CT2</strain>
    </source>
</reference>